<comment type="subcellular location">
    <subcellularLocation>
        <location evidence="1 9 10">Nucleus</location>
    </subcellularLocation>
</comment>
<keyword evidence="7" id="KW-0804">Transcription</keyword>
<dbReference type="PROSITE" id="PS50848">
    <property type="entry name" value="START"/>
    <property type="match status" value="1"/>
</dbReference>
<dbReference type="AlphaFoldDB" id="A0AAN9HS83"/>
<dbReference type="Gene3D" id="3.30.530.20">
    <property type="match status" value="1"/>
</dbReference>
<dbReference type="SUPFAM" id="SSF55961">
    <property type="entry name" value="Bet v1-like"/>
    <property type="match status" value="1"/>
</dbReference>
<dbReference type="SUPFAM" id="SSF46689">
    <property type="entry name" value="Homeodomain-like"/>
    <property type="match status" value="1"/>
</dbReference>
<evidence type="ECO:0000259" key="12">
    <source>
        <dbReference type="PROSITE" id="PS50848"/>
    </source>
</evidence>
<dbReference type="InterPro" id="IPR001356">
    <property type="entry name" value="HD"/>
</dbReference>
<dbReference type="InterPro" id="IPR023393">
    <property type="entry name" value="START-like_dom_sf"/>
</dbReference>
<dbReference type="InterPro" id="IPR000047">
    <property type="entry name" value="HTH_motif"/>
</dbReference>
<dbReference type="InterPro" id="IPR057993">
    <property type="entry name" value="HD-Zip_IV_C"/>
</dbReference>
<keyword evidence="3" id="KW-0805">Transcription regulation</keyword>
<evidence type="ECO:0000256" key="3">
    <source>
        <dbReference type="ARBA" id="ARBA00023015"/>
    </source>
</evidence>
<feature type="domain" description="START" evidence="12">
    <location>
        <begin position="230"/>
        <end position="463"/>
    </location>
</feature>
<dbReference type="CDD" id="cd00086">
    <property type="entry name" value="homeodomain"/>
    <property type="match status" value="1"/>
</dbReference>
<keyword evidence="5 9" id="KW-0238">DNA-binding</keyword>
<organism evidence="13 14">
    <name type="scientific">Crotalaria pallida</name>
    <name type="common">Smooth rattlebox</name>
    <name type="synonym">Crotalaria striata</name>
    <dbReference type="NCBI Taxonomy" id="3830"/>
    <lineage>
        <taxon>Eukaryota</taxon>
        <taxon>Viridiplantae</taxon>
        <taxon>Streptophyta</taxon>
        <taxon>Embryophyta</taxon>
        <taxon>Tracheophyta</taxon>
        <taxon>Spermatophyta</taxon>
        <taxon>Magnoliopsida</taxon>
        <taxon>eudicotyledons</taxon>
        <taxon>Gunneridae</taxon>
        <taxon>Pentapetalae</taxon>
        <taxon>rosids</taxon>
        <taxon>fabids</taxon>
        <taxon>Fabales</taxon>
        <taxon>Fabaceae</taxon>
        <taxon>Papilionoideae</taxon>
        <taxon>50 kb inversion clade</taxon>
        <taxon>genistoids sensu lato</taxon>
        <taxon>core genistoids</taxon>
        <taxon>Crotalarieae</taxon>
        <taxon>Crotalaria</taxon>
    </lineage>
</organism>
<dbReference type="Gene3D" id="1.10.10.60">
    <property type="entry name" value="Homeodomain-like"/>
    <property type="match status" value="1"/>
</dbReference>
<dbReference type="PRINTS" id="PR00031">
    <property type="entry name" value="HTHREPRESSR"/>
</dbReference>
<dbReference type="PANTHER" id="PTHR45654">
    <property type="entry name" value="HOMEOBOX-LEUCINE ZIPPER PROTEIN MERISTEM L1"/>
    <property type="match status" value="1"/>
</dbReference>
<evidence type="ECO:0000313" key="14">
    <source>
        <dbReference type="Proteomes" id="UP001372338"/>
    </source>
</evidence>
<dbReference type="GO" id="GO:0005634">
    <property type="term" value="C:nucleus"/>
    <property type="evidence" value="ECO:0007669"/>
    <property type="project" value="UniProtKB-SubCell"/>
</dbReference>
<dbReference type="Pfam" id="PF25797">
    <property type="entry name" value="PDF2_C"/>
    <property type="match status" value="1"/>
</dbReference>
<dbReference type="GO" id="GO:0008289">
    <property type="term" value="F:lipid binding"/>
    <property type="evidence" value="ECO:0007669"/>
    <property type="project" value="InterPro"/>
</dbReference>
<evidence type="ECO:0000256" key="10">
    <source>
        <dbReference type="RuleBase" id="RU000682"/>
    </source>
</evidence>
<evidence type="ECO:0000256" key="4">
    <source>
        <dbReference type="ARBA" id="ARBA00023054"/>
    </source>
</evidence>
<evidence type="ECO:0000256" key="1">
    <source>
        <dbReference type="ARBA" id="ARBA00004123"/>
    </source>
</evidence>
<dbReference type="GO" id="GO:0003677">
    <property type="term" value="F:DNA binding"/>
    <property type="evidence" value="ECO:0007669"/>
    <property type="project" value="UniProtKB-UniRule"/>
</dbReference>
<feature type="DNA-binding region" description="Homeobox" evidence="9">
    <location>
        <begin position="97"/>
        <end position="138"/>
    </location>
</feature>
<keyword evidence="14" id="KW-1185">Reference proteome</keyword>
<evidence type="ECO:0000256" key="8">
    <source>
        <dbReference type="ARBA" id="ARBA00023242"/>
    </source>
</evidence>
<dbReference type="InterPro" id="IPR042160">
    <property type="entry name" value="HD-Zip_IV"/>
</dbReference>
<evidence type="ECO:0000256" key="2">
    <source>
        <dbReference type="ARBA" id="ARBA00006789"/>
    </source>
</evidence>
<feature type="domain" description="Homeobox" evidence="11">
    <location>
        <begin position="95"/>
        <end position="137"/>
    </location>
</feature>
<dbReference type="InterPro" id="IPR009057">
    <property type="entry name" value="Homeodomain-like_sf"/>
</dbReference>
<evidence type="ECO:0000256" key="5">
    <source>
        <dbReference type="ARBA" id="ARBA00023125"/>
    </source>
</evidence>
<sequence>MGLSYCGGAKDHLSCPQGIIGIYKYLKHSQDLHTQFQFQEVKDKNKLKAILCAGEFKPWLHLPEFQLIKKKKIMALLQEKDPGALLVFPIVTLPHRSFNQQPNPNENQRNQLAQELGLSQQQIKYWFQNRRTSKKVEMERTKNDALHVENQRILMENMFMKESLDKIDEVSKLAKSYMEQPMPEPNELHLDLTLRIGCSNNPSQASGPNSEVQSVPLNLFHDSTGQLDENIVSKAHMLSVAKVAMDELLKLLTTNEPLWVQSSANDHQMILHSETYGKLFPRVNPLITSSKLRKESSKSSKTVRIDPMRLVEIFMNPDAWRHLFPTIISKARTIEMVERGASENRTGALSLMYENMHVLSPFVPSREFYFLRYCEKIEEYAWVITDVSFDYSKDKTLPSCFRRFPSGCLIHAMGTSAGFIEHVEVDDNIQTNPLYKDVVCTSVAYGAERWLSEIQRMCVKLITFLPYFTPSNDTGAGFQEVLTMKNDDGVLICISQTKEANHPSGLIVLNAAASFWLPVPSKELFKFFCDEKNRSKWDIRSNDANYLKEISCISNDPSSDNSIAILQLQPVEPGRGWFVIQESFVDHMISYTVHAPTKMADLNMALDADDPSDLFLLPSGITISEAVGSTANITGASSSSGNGAVARMGSSVTLAFQIETLTTGVSSASVESLSLLMSSTVRRIKNALGV</sequence>
<dbReference type="SMART" id="SM00234">
    <property type="entry name" value="START"/>
    <property type="match status" value="1"/>
</dbReference>
<evidence type="ECO:0000313" key="13">
    <source>
        <dbReference type="EMBL" id="KAK7246167.1"/>
    </source>
</evidence>
<accession>A0AAN9HS83</accession>
<dbReference type="Proteomes" id="UP001372338">
    <property type="component" value="Unassembled WGS sequence"/>
</dbReference>
<dbReference type="EMBL" id="JAYWIO010000008">
    <property type="protein sequence ID" value="KAK7246167.1"/>
    <property type="molecule type" value="Genomic_DNA"/>
</dbReference>
<evidence type="ECO:0000259" key="11">
    <source>
        <dbReference type="PROSITE" id="PS50071"/>
    </source>
</evidence>
<dbReference type="SMART" id="SM00389">
    <property type="entry name" value="HOX"/>
    <property type="match status" value="1"/>
</dbReference>
<dbReference type="PROSITE" id="PS50071">
    <property type="entry name" value="HOMEOBOX_2"/>
    <property type="match status" value="1"/>
</dbReference>
<keyword evidence="8 9" id="KW-0539">Nucleus</keyword>
<dbReference type="Pfam" id="PF00046">
    <property type="entry name" value="Homeodomain"/>
    <property type="match status" value="1"/>
</dbReference>
<comment type="caution">
    <text evidence="13">The sequence shown here is derived from an EMBL/GenBank/DDBJ whole genome shotgun (WGS) entry which is preliminary data.</text>
</comment>
<keyword evidence="4" id="KW-0175">Coiled coil</keyword>
<protein>
    <submittedName>
        <fullName evidence="13">Uncharacterized protein</fullName>
    </submittedName>
</protein>
<evidence type="ECO:0000256" key="6">
    <source>
        <dbReference type="ARBA" id="ARBA00023155"/>
    </source>
</evidence>
<reference evidence="13 14" key="1">
    <citation type="submission" date="2024-01" db="EMBL/GenBank/DDBJ databases">
        <title>The genomes of 5 underutilized Papilionoideae crops provide insights into root nodulation and disease resistanc.</title>
        <authorList>
            <person name="Yuan L."/>
        </authorList>
    </citation>
    <scope>NUCLEOTIDE SEQUENCE [LARGE SCALE GENOMIC DNA]</scope>
    <source>
        <strain evidence="13">ZHUSHIDOU_FW_LH</strain>
        <tissue evidence="13">Leaf</tissue>
    </source>
</reference>
<keyword evidence="6 9" id="KW-0371">Homeobox</keyword>
<evidence type="ECO:0000256" key="7">
    <source>
        <dbReference type="ARBA" id="ARBA00023163"/>
    </source>
</evidence>
<comment type="similarity">
    <text evidence="2">Belongs to the HD-ZIP homeobox family. Class IV subfamily.</text>
</comment>
<evidence type="ECO:0000256" key="9">
    <source>
        <dbReference type="PROSITE-ProRule" id="PRU00108"/>
    </source>
</evidence>
<dbReference type="CDD" id="cd08875">
    <property type="entry name" value="START_ArGLABRA2_like"/>
    <property type="match status" value="1"/>
</dbReference>
<gene>
    <name evidence="13" type="ORF">RIF29_41027</name>
</gene>
<name>A0AAN9HS83_CROPI</name>
<dbReference type="PANTHER" id="PTHR45654:SF9">
    <property type="entry name" value="HOMEOBOX-LEUCINE ZIPPER PROTEIN HDG10-RELATED"/>
    <property type="match status" value="1"/>
</dbReference>
<dbReference type="Pfam" id="PF01852">
    <property type="entry name" value="START"/>
    <property type="match status" value="1"/>
</dbReference>
<dbReference type="InterPro" id="IPR002913">
    <property type="entry name" value="START_lipid-bd_dom"/>
</dbReference>
<proteinExistence type="inferred from homology"/>